<evidence type="ECO:0000256" key="6">
    <source>
        <dbReference type="ARBA" id="ARBA00022741"/>
    </source>
</evidence>
<organism>
    <name type="scientific">Branchiostoma floridae</name>
    <name type="common">Florida lancelet</name>
    <name type="synonym">Amphioxus</name>
    <dbReference type="NCBI Taxonomy" id="7739"/>
    <lineage>
        <taxon>Eukaryota</taxon>
        <taxon>Metazoa</taxon>
        <taxon>Chordata</taxon>
        <taxon>Cephalochordata</taxon>
        <taxon>Leptocardii</taxon>
        <taxon>Amphioxiformes</taxon>
        <taxon>Branchiostomatidae</taxon>
        <taxon>Branchiostoma</taxon>
    </lineage>
</organism>
<evidence type="ECO:0000256" key="2">
    <source>
        <dbReference type="ARBA" id="ARBA00022695"/>
    </source>
</evidence>
<dbReference type="GO" id="GO:0006260">
    <property type="term" value="P:DNA replication"/>
    <property type="evidence" value="ECO:0007669"/>
    <property type="project" value="UniProtKB-KW"/>
</dbReference>
<keyword evidence="10" id="KW-0238">DNA-binding</keyword>
<protein>
    <recommendedName>
        <fullName evidence="11">CRESS-DNA virus Rep endonuclease domain-containing protein</fullName>
    </recommendedName>
</protein>
<accession>C3YY05</accession>
<dbReference type="GO" id="GO:0016787">
    <property type="term" value="F:hydrolase activity"/>
    <property type="evidence" value="ECO:0007669"/>
    <property type="project" value="UniProtKB-KW"/>
</dbReference>
<keyword evidence="2" id="KW-0548">Nucleotidyltransferase</keyword>
<keyword evidence="9" id="KW-0190">Covalent protein-DNA linkage</keyword>
<dbReference type="AlphaFoldDB" id="C3YY05"/>
<evidence type="ECO:0000256" key="8">
    <source>
        <dbReference type="ARBA" id="ARBA00022801"/>
    </source>
</evidence>
<evidence type="ECO:0000256" key="4">
    <source>
        <dbReference type="ARBA" id="ARBA00022722"/>
    </source>
</evidence>
<dbReference type="Pfam" id="PF02407">
    <property type="entry name" value="Viral_Rep"/>
    <property type="match status" value="1"/>
</dbReference>
<evidence type="ECO:0000256" key="1">
    <source>
        <dbReference type="ARBA" id="ARBA00022679"/>
    </source>
</evidence>
<evidence type="ECO:0000256" key="5">
    <source>
        <dbReference type="ARBA" id="ARBA00022723"/>
    </source>
</evidence>
<dbReference type="GO" id="GO:0003677">
    <property type="term" value="F:DNA binding"/>
    <property type="evidence" value="ECO:0007669"/>
    <property type="project" value="UniProtKB-KW"/>
</dbReference>
<sequence length="248" mass="27334">MQCIVGTVKRCPVCGPEPSVVVCDADGTTIRVRRDFLVAMRTPQERTPDGAPSVAGSKHADRVFIKTKETRGLLLLSVFSVSDEVLANLPMLDAAARPAAVAAPRRGGGRARGRGGRRRRARENPCCRWVFTLNNYTEGEAAAIKSLSTDVVKFLVVGREVGEQGTPHLQGILPRTSSATHAVLFPALSQQTGLQSFREKKHKEEFNIPSWEFEADFNPEVAAVNKREEYSWVNYEGQPWVDTNSPIF</sequence>
<reference evidence="12" key="1">
    <citation type="journal article" date="2008" name="Nature">
        <title>The amphioxus genome and the evolution of the chordate karyotype.</title>
        <authorList>
            <consortium name="US DOE Joint Genome Institute (JGI-PGF)"/>
            <person name="Putnam N.H."/>
            <person name="Butts T."/>
            <person name="Ferrier D.E.K."/>
            <person name="Furlong R.F."/>
            <person name="Hellsten U."/>
            <person name="Kawashima T."/>
            <person name="Robinson-Rechavi M."/>
            <person name="Shoguchi E."/>
            <person name="Terry A."/>
            <person name="Yu J.-K."/>
            <person name="Benito-Gutierrez E.L."/>
            <person name="Dubchak I."/>
            <person name="Garcia-Fernandez J."/>
            <person name="Gibson-Brown J.J."/>
            <person name="Grigoriev I.V."/>
            <person name="Horton A.C."/>
            <person name="de Jong P.J."/>
            <person name="Jurka J."/>
            <person name="Kapitonov V.V."/>
            <person name="Kohara Y."/>
            <person name="Kuroki Y."/>
            <person name="Lindquist E."/>
            <person name="Lucas S."/>
            <person name="Osoegawa K."/>
            <person name="Pennacchio L.A."/>
            <person name="Salamov A.A."/>
            <person name="Satou Y."/>
            <person name="Sauka-Spengler T."/>
            <person name="Schmutz J."/>
            <person name="Shin-I T."/>
            <person name="Toyoda A."/>
            <person name="Bronner-Fraser M."/>
            <person name="Fujiyama A."/>
            <person name="Holland L.Z."/>
            <person name="Holland P.W.H."/>
            <person name="Satoh N."/>
            <person name="Rokhsar D.S."/>
        </authorList>
    </citation>
    <scope>NUCLEOTIDE SEQUENCE [LARGE SCALE GENOMIC DNA]</scope>
    <source>
        <strain evidence="12">S238N-H82</strain>
        <tissue evidence="12">Testes</tissue>
    </source>
</reference>
<proteinExistence type="predicted"/>
<evidence type="ECO:0000256" key="9">
    <source>
        <dbReference type="ARBA" id="ARBA00023124"/>
    </source>
</evidence>
<dbReference type="GO" id="GO:0000166">
    <property type="term" value="F:nucleotide binding"/>
    <property type="evidence" value="ECO:0007669"/>
    <property type="project" value="UniProtKB-KW"/>
</dbReference>
<dbReference type="GO" id="GO:0004519">
    <property type="term" value="F:endonuclease activity"/>
    <property type="evidence" value="ECO:0007669"/>
    <property type="project" value="UniProtKB-KW"/>
</dbReference>
<evidence type="ECO:0000256" key="10">
    <source>
        <dbReference type="ARBA" id="ARBA00023125"/>
    </source>
</evidence>
<dbReference type="EMBL" id="GG666563">
    <property type="protein sequence ID" value="EEN54964.1"/>
    <property type="molecule type" value="Genomic_DNA"/>
</dbReference>
<keyword evidence="7" id="KW-0255">Endonuclease</keyword>
<keyword evidence="3" id="KW-0235">DNA replication</keyword>
<keyword evidence="4" id="KW-0540">Nuclease</keyword>
<evidence type="ECO:0000259" key="11">
    <source>
        <dbReference type="PROSITE" id="PS52020"/>
    </source>
</evidence>
<name>C3YY05_BRAFL</name>
<evidence type="ECO:0000256" key="7">
    <source>
        <dbReference type="ARBA" id="ARBA00022759"/>
    </source>
</evidence>
<dbReference type="InterPro" id="IPR049912">
    <property type="entry name" value="CRESS_DNA_REP"/>
</dbReference>
<dbReference type="PROSITE" id="PS52020">
    <property type="entry name" value="CRESS_DNA_REP"/>
    <property type="match status" value="1"/>
</dbReference>
<evidence type="ECO:0000256" key="3">
    <source>
        <dbReference type="ARBA" id="ARBA00022705"/>
    </source>
</evidence>
<evidence type="ECO:0000313" key="12">
    <source>
        <dbReference type="EMBL" id="EEN54964.1"/>
    </source>
</evidence>
<dbReference type="InParanoid" id="C3YY05"/>
<dbReference type="Gene3D" id="3.40.1310.20">
    <property type="match status" value="1"/>
</dbReference>
<dbReference type="GO" id="GO:0016779">
    <property type="term" value="F:nucleotidyltransferase activity"/>
    <property type="evidence" value="ECO:0007669"/>
    <property type="project" value="UniProtKB-KW"/>
</dbReference>
<dbReference type="GO" id="GO:0046872">
    <property type="term" value="F:metal ion binding"/>
    <property type="evidence" value="ECO:0007669"/>
    <property type="project" value="UniProtKB-KW"/>
</dbReference>
<keyword evidence="1" id="KW-0808">Transferase</keyword>
<keyword evidence="6" id="KW-0547">Nucleotide-binding</keyword>
<gene>
    <name evidence="12" type="ORF">BRAFLDRAFT_79884</name>
</gene>
<keyword evidence="5" id="KW-0479">Metal-binding</keyword>
<feature type="domain" description="CRESS-DNA virus Rep endonuclease" evidence="11">
    <location>
        <begin position="123"/>
        <end position="246"/>
    </location>
</feature>
<keyword evidence="8" id="KW-0378">Hydrolase</keyword>